<evidence type="ECO:0008006" key="3">
    <source>
        <dbReference type="Google" id="ProtNLM"/>
    </source>
</evidence>
<dbReference type="Gene3D" id="3.60.10.10">
    <property type="entry name" value="Endonuclease/exonuclease/phosphatase"/>
    <property type="match status" value="1"/>
</dbReference>
<sequence>MLLRITTWNMRGAMYGTSYFENLLKDSDICIETEHWLNRTNITFLYELANDFRVFSCFSSSSVNSNRGSGGVAILVRKTFGFKTYNLFVDNDRICAVKLSKHGYESLCIIGTLLPSTNHSIEEYLQYFQTVCSIYDRMSVDCVTVIGGDFNTDIAVTSLSSKSKNVIDFITKNNLSPVPLMSGRKGPDFTFRSKRHDT</sequence>
<dbReference type="SUPFAM" id="SSF56219">
    <property type="entry name" value="DNase I-like"/>
    <property type="match status" value="1"/>
</dbReference>
<gene>
    <name evidence="1" type="ORF">MEDL_12669</name>
</gene>
<comment type="caution">
    <text evidence="1">The sequence shown here is derived from an EMBL/GenBank/DDBJ whole genome shotgun (WGS) entry which is preliminary data.</text>
</comment>
<accession>A0A8S3QS19</accession>
<protein>
    <recommendedName>
        <fullName evidence="3">Endonuclease/exonuclease/phosphatase domain-containing protein</fullName>
    </recommendedName>
</protein>
<keyword evidence="2" id="KW-1185">Reference proteome</keyword>
<dbReference type="AlphaFoldDB" id="A0A8S3QS19"/>
<evidence type="ECO:0000313" key="2">
    <source>
        <dbReference type="Proteomes" id="UP000683360"/>
    </source>
</evidence>
<dbReference type="OrthoDB" id="6159030at2759"/>
<dbReference type="EMBL" id="CAJPWZ010000655">
    <property type="protein sequence ID" value="CAG2197833.1"/>
    <property type="molecule type" value="Genomic_DNA"/>
</dbReference>
<reference evidence="1" key="1">
    <citation type="submission" date="2021-03" db="EMBL/GenBank/DDBJ databases">
        <authorList>
            <person name="Bekaert M."/>
        </authorList>
    </citation>
    <scope>NUCLEOTIDE SEQUENCE</scope>
</reference>
<dbReference type="InterPro" id="IPR036691">
    <property type="entry name" value="Endo/exonu/phosph_ase_sf"/>
</dbReference>
<proteinExistence type="predicted"/>
<organism evidence="1 2">
    <name type="scientific">Mytilus edulis</name>
    <name type="common">Blue mussel</name>
    <dbReference type="NCBI Taxonomy" id="6550"/>
    <lineage>
        <taxon>Eukaryota</taxon>
        <taxon>Metazoa</taxon>
        <taxon>Spiralia</taxon>
        <taxon>Lophotrochozoa</taxon>
        <taxon>Mollusca</taxon>
        <taxon>Bivalvia</taxon>
        <taxon>Autobranchia</taxon>
        <taxon>Pteriomorphia</taxon>
        <taxon>Mytilida</taxon>
        <taxon>Mytiloidea</taxon>
        <taxon>Mytilidae</taxon>
        <taxon>Mytilinae</taxon>
        <taxon>Mytilus</taxon>
    </lineage>
</organism>
<evidence type="ECO:0000313" key="1">
    <source>
        <dbReference type="EMBL" id="CAG2197833.1"/>
    </source>
</evidence>
<name>A0A8S3QS19_MYTED</name>
<dbReference type="Proteomes" id="UP000683360">
    <property type="component" value="Unassembled WGS sequence"/>
</dbReference>